<evidence type="ECO:0000313" key="3">
    <source>
        <dbReference type="Proteomes" id="UP000241595"/>
    </source>
</evidence>
<dbReference type="STRING" id="1841859.GCA_900157385_04863"/>
<evidence type="ECO:0000313" key="2">
    <source>
        <dbReference type="EMBL" id="SPM31347.1"/>
    </source>
</evidence>
<evidence type="ECO:0000259" key="1">
    <source>
        <dbReference type="Pfam" id="PF26003"/>
    </source>
</evidence>
<name>A0A2U3NII1_9MYCO</name>
<dbReference type="Proteomes" id="UP000241595">
    <property type="component" value="Unassembled WGS sequence"/>
</dbReference>
<accession>A0A2U3NII1</accession>
<dbReference type="OrthoDB" id="1822491at2"/>
<dbReference type="EMBL" id="FTRV01000016">
    <property type="protein sequence ID" value="SPM31347.1"/>
    <property type="molecule type" value="Genomic_DNA"/>
</dbReference>
<protein>
    <submittedName>
        <fullName evidence="2">Integrase</fullName>
    </submittedName>
</protein>
<organism evidence="2 3">
    <name type="scientific">Mycobacterium terramassiliense</name>
    <dbReference type="NCBI Taxonomy" id="1841859"/>
    <lineage>
        <taxon>Bacteria</taxon>
        <taxon>Bacillati</taxon>
        <taxon>Actinomycetota</taxon>
        <taxon>Actinomycetes</taxon>
        <taxon>Mycobacteriales</taxon>
        <taxon>Mycobacteriaceae</taxon>
        <taxon>Mycobacterium</taxon>
    </lineage>
</organism>
<dbReference type="InterPro" id="IPR058717">
    <property type="entry name" value="Phage_L5_Integrase_N"/>
</dbReference>
<keyword evidence="3" id="KW-1185">Reference proteome</keyword>
<gene>
    <name evidence="2" type="ORF">MTAB308_4860</name>
</gene>
<dbReference type="Pfam" id="PF26003">
    <property type="entry name" value="Integrase_N_phage"/>
    <property type="match status" value="1"/>
</dbReference>
<dbReference type="AlphaFoldDB" id="A0A2U3NII1"/>
<sequence length="124" mass="14203">MAGKKGMRLRAGGTLRRLPSGKWQASYTGPDLARHVAPVTYTAKMDAERWLADERRSIERDEWTAPRLRAEAQRARSKTLGDYTGDWLETRNLKPRTKIGYEAGYGDVACTTWWDWSCRRGGLR</sequence>
<dbReference type="RefSeq" id="WP_157901008.1">
    <property type="nucleotide sequence ID" value="NZ_LT717701.1"/>
</dbReference>
<proteinExistence type="predicted"/>
<feature type="domain" description="Phage L5-like integrase N-terminal" evidence="1">
    <location>
        <begin position="13"/>
        <end position="60"/>
    </location>
</feature>
<reference evidence="2 3" key="1">
    <citation type="submission" date="2017-01" db="EMBL/GenBank/DDBJ databases">
        <authorList>
            <consortium name="Urmite Genomes"/>
        </authorList>
    </citation>
    <scope>NUCLEOTIDE SEQUENCE [LARGE SCALE GENOMIC DNA]</scope>
    <source>
        <strain evidence="2 3">AB308</strain>
    </source>
</reference>